<gene>
    <name evidence="1" type="ORF">MIMGU_mgv1a0207621mg</name>
</gene>
<reference evidence="1 2" key="1">
    <citation type="journal article" date="2013" name="Proc. Natl. Acad. Sci. U.S.A.">
        <title>Fine-scale variation in meiotic recombination in Mimulus inferred from population shotgun sequencing.</title>
        <authorList>
            <person name="Hellsten U."/>
            <person name="Wright K.M."/>
            <person name="Jenkins J."/>
            <person name="Shu S."/>
            <person name="Yuan Y."/>
            <person name="Wessler S.R."/>
            <person name="Schmutz J."/>
            <person name="Willis J.H."/>
            <person name="Rokhsar D.S."/>
        </authorList>
    </citation>
    <scope>NUCLEOTIDE SEQUENCE [LARGE SCALE GENOMIC DNA]</scope>
    <source>
        <strain evidence="2">cv. DUN x IM62</strain>
    </source>
</reference>
<sequence>MDEIVRNTLLYDSN</sequence>
<dbReference type="EMBL" id="KI632345">
    <property type="protein sequence ID" value="EYU17887.1"/>
    <property type="molecule type" value="Genomic_DNA"/>
</dbReference>
<protein>
    <submittedName>
        <fullName evidence="1">Uncharacterized protein</fullName>
    </submittedName>
</protein>
<dbReference type="Proteomes" id="UP000030748">
    <property type="component" value="Unassembled WGS sequence"/>
</dbReference>
<keyword evidence="2" id="KW-1185">Reference proteome</keyword>
<accession>A0A022PNK0</accession>
<feature type="non-terminal residue" evidence="1">
    <location>
        <position position="14"/>
    </location>
</feature>
<name>A0A022PNK0_ERYGU</name>
<proteinExistence type="predicted"/>
<organism evidence="1 2">
    <name type="scientific">Erythranthe guttata</name>
    <name type="common">Yellow monkey flower</name>
    <name type="synonym">Mimulus guttatus</name>
    <dbReference type="NCBI Taxonomy" id="4155"/>
    <lineage>
        <taxon>Eukaryota</taxon>
        <taxon>Viridiplantae</taxon>
        <taxon>Streptophyta</taxon>
        <taxon>Embryophyta</taxon>
        <taxon>Tracheophyta</taxon>
        <taxon>Spermatophyta</taxon>
        <taxon>Magnoliopsida</taxon>
        <taxon>eudicotyledons</taxon>
        <taxon>Gunneridae</taxon>
        <taxon>Pentapetalae</taxon>
        <taxon>asterids</taxon>
        <taxon>lamiids</taxon>
        <taxon>Lamiales</taxon>
        <taxon>Phrymaceae</taxon>
        <taxon>Erythranthe</taxon>
    </lineage>
</organism>
<evidence type="ECO:0000313" key="1">
    <source>
        <dbReference type="EMBL" id="EYU17887.1"/>
    </source>
</evidence>
<evidence type="ECO:0000313" key="2">
    <source>
        <dbReference type="Proteomes" id="UP000030748"/>
    </source>
</evidence>